<sequence length="225" mass="24011">MEKDGRFPPGPQLLGQQEVERSSCGPQPLESWLGAALWGHRTGPREALQPLGPKQQRLEAWAAGKGKVTSLPPGICCLEASPWRPEGSGIHRRTSSSLSRLFCCSYALGRDEELSLPHTIRVFSGRLDCRSRGLCLALSLMLRVPPPVGKARSDGHVCANTCLQVILLSHQSQAPADTCPGRSASVHIWKGCQHLTSCLSTPVWQGPGGELGGPGEVGSLLLPAC</sequence>
<proteinExistence type="predicted"/>
<dbReference type="Proteomes" id="UP000515126">
    <property type="component" value="Chromosome 4"/>
</dbReference>
<accession>A0A6P7R1M4</accession>
<reference evidence="3" key="1">
    <citation type="submission" date="2025-08" db="UniProtKB">
        <authorList>
            <consortium name="RefSeq"/>
        </authorList>
    </citation>
    <scope>IDENTIFICATION</scope>
</reference>
<evidence type="ECO:0000313" key="2">
    <source>
        <dbReference type="Proteomes" id="UP000515126"/>
    </source>
</evidence>
<protein>
    <submittedName>
        <fullName evidence="3">Uncharacterized protein LOC115030845 isoform X1</fullName>
    </submittedName>
</protein>
<dbReference type="KEGG" id="mcal:115030845"/>
<evidence type="ECO:0000256" key="1">
    <source>
        <dbReference type="SAM" id="MobiDB-lite"/>
    </source>
</evidence>
<dbReference type="RefSeq" id="XP_029331666.1">
    <property type="nucleotide sequence ID" value="XM_029475806.1"/>
</dbReference>
<name>A0A6P7R1M4_MUSCR</name>
<evidence type="ECO:0000313" key="3">
    <source>
        <dbReference type="RefSeq" id="XP_029331666.1"/>
    </source>
</evidence>
<feature type="region of interest" description="Disordered" evidence="1">
    <location>
        <begin position="1"/>
        <end position="26"/>
    </location>
</feature>
<dbReference type="AlphaFoldDB" id="A0A6P7R1M4"/>
<gene>
    <name evidence="3" type="primary">LOC115030845</name>
</gene>
<dbReference type="GeneID" id="115030845"/>
<keyword evidence="2" id="KW-1185">Reference proteome</keyword>
<organism evidence="2 3">
    <name type="scientific">Mus caroli</name>
    <name type="common">Ryukyu mouse</name>
    <name type="synonym">Ricefield mouse</name>
    <dbReference type="NCBI Taxonomy" id="10089"/>
    <lineage>
        <taxon>Eukaryota</taxon>
        <taxon>Metazoa</taxon>
        <taxon>Chordata</taxon>
        <taxon>Craniata</taxon>
        <taxon>Vertebrata</taxon>
        <taxon>Euteleostomi</taxon>
        <taxon>Mammalia</taxon>
        <taxon>Eutheria</taxon>
        <taxon>Euarchontoglires</taxon>
        <taxon>Glires</taxon>
        <taxon>Rodentia</taxon>
        <taxon>Myomorpha</taxon>
        <taxon>Muroidea</taxon>
        <taxon>Muridae</taxon>
        <taxon>Murinae</taxon>
        <taxon>Mus</taxon>
        <taxon>Mus</taxon>
    </lineage>
</organism>